<reference evidence="6" key="1">
    <citation type="journal article" date="2019" name="Int. J. Syst. Evol. Microbiol.">
        <title>The Global Catalogue of Microorganisms (GCM) 10K type strain sequencing project: providing services to taxonomists for standard genome sequencing and annotation.</title>
        <authorList>
            <consortium name="The Broad Institute Genomics Platform"/>
            <consortium name="The Broad Institute Genome Sequencing Center for Infectious Disease"/>
            <person name="Wu L."/>
            <person name="Ma J."/>
        </authorList>
    </citation>
    <scope>NUCLEOTIDE SEQUENCE [LARGE SCALE GENOMIC DNA]</scope>
    <source>
        <strain evidence="6">CCUG 49018</strain>
    </source>
</reference>
<dbReference type="InterPro" id="IPR051081">
    <property type="entry name" value="HTH_MetalResp_TranReg"/>
</dbReference>
<evidence type="ECO:0000256" key="2">
    <source>
        <dbReference type="ARBA" id="ARBA00023125"/>
    </source>
</evidence>
<protein>
    <submittedName>
        <fullName evidence="5">ArsR/SmtB family transcription factor</fullName>
    </submittedName>
</protein>
<evidence type="ECO:0000256" key="1">
    <source>
        <dbReference type="ARBA" id="ARBA00023015"/>
    </source>
</evidence>
<evidence type="ECO:0000259" key="4">
    <source>
        <dbReference type="PROSITE" id="PS50987"/>
    </source>
</evidence>
<evidence type="ECO:0000313" key="6">
    <source>
        <dbReference type="Proteomes" id="UP001597182"/>
    </source>
</evidence>
<accession>A0ABW3V9F5</accession>
<keyword evidence="3" id="KW-0804">Transcription</keyword>
<dbReference type="PROSITE" id="PS50987">
    <property type="entry name" value="HTH_ARSR_2"/>
    <property type="match status" value="1"/>
</dbReference>
<dbReference type="Gene3D" id="1.10.10.10">
    <property type="entry name" value="Winged helix-like DNA-binding domain superfamily/Winged helix DNA-binding domain"/>
    <property type="match status" value="1"/>
</dbReference>
<dbReference type="RefSeq" id="WP_339122684.1">
    <property type="nucleotide sequence ID" value="NZ_BAABKS010000015.1"/>
</dbReference>
<dbReference type="Proteomes" id="UP001597182">
    <property type="component" value="Unassembled WGS sequence"/>
</dbReference>
<dbReference type="PANTHER" id="PTHR33154:SF33">
    <property type="entry name" value="TRANSCRIPTIONAL REPRESSOR SDPR"/>
    <property type="match status" value="1"/>
</dbReference>
<organism evidence="5 6">
    <name type="scientific">Pseudonocardia benzenivorans</name>
    <dbReference type="NCBI Taxonomy" id="228005"/>
    <lineage>
        <taxon>Bacteria</taxon>
        <taxon>Bacillati</taxon>
        <taxon>Actinomycetota</taxon>
        <taxon>Actinomycetes</taxon>
        <taxon>Pseudonocardiales</taxon>
        <taxon>Pseudonocardiaceae</taxon>
        <taxon>Pseudonocardia</taxon>
    </lineage>
</organism>
<dbReference type="EMBL" id="JBHTMB010000004">
    <property type="protein sequence ID" value="MFD1231722.1"/>
    <property type="molecule type" value="Genomic_DNA"/>
</dbReference>
<sequence length="104" mass="11822">MQAVWEAVAEPRRRAILVLVRDQELAAGQIAAQFPDVARPTVSQHLRVLRDAGLVVERRVGTSRLYRARPEGFAEVREFLDRFWAGRLQALKEAAEAEQRTRDG</sequence>
<keyword evidence="1" id="KW-0805">Transcription regulation</keyword>
<feature type="domain" description="HTH arsR-type" evidence="4">
    <location>
        <begin position="1"/>
        <end position="91"/>
    </location>
</feature>
<evidence type="ECO:0000313" key="5">
    <source>
        <dbReference type="EMBL" id="MFD1231722.1"/>
    </source>
</evidence>
<dbReference type="InterPro" id="IPR036390">
    <property type="entry name" value="WH_DNA-bd_sf"/>
</dbReference>
<dbReference type="Pfam" id="PF01022">
    <property type="entry name" value="HTH_5"/>
    <property type="match status" value="1"/>
</dbReference>
<gene>
    <name evidence="5" type="ORF">ACFQ34_00325</name>
</gene>
<keyword evidence="6" id="KW-1185">Reference proteome</keyword>
<dbReference type="NCBIfam" id="NF033788">
    <property type="entry name" value="HTH_metalloreg"/>
    <property type="match status" value="1"/>
</dbReference>
<dbReference type="InterPro" id="IPR036388">
    <property type="entry name" value="WH-like_DNA-bd_sf"/>
</dbReference>
<dbReference type="SUPFAM" id="SSF46785">
    <property type="entry name" value="Winged helix' DNA-binding domain"/>
    <property type="match status" value="1"/>
</dbReference>
<dbReference type="CDD" id="cd00090">
    <property type="entry name" value="HTH_ARSR"/>
    <property type="match status" value="1"/>
</dbReference>
<name>A0ABW3V9F5_9PSEU</name>
<dbReference type="InterPro" id="IPR001845">
    <property type="entry name" value="HTH_ArsR_DNA-bd_dom"/>
</dbReference>
<dbReference type="InterPro" id="IPR011991">
    <property type="entry name" value="ArsR-like_HTH"/>
</dbReference>
<evidence type="ECO:0000256" key="3">
    <source>
        <dbReference type="ARBA" id="ARBA00023163"/>
    </source>
</evidence>
<proteinExistence type="predicted"/>
<dbReference type="PRINTS" id="PR00778">
    <property type="entry name" value="HTHARSR"/>
</dbReference>
<keyword evidence="2" id="KW-0238">DNA-binding</keyword>
<dbReference type="PANTHER" id="PTHR33154">
    <property type="entry name" value="TRANSCRIPTIONAL REGULATOR, ARSR FAMILY"/>
    <property type="match status" value="1"/>
</dbReference>
<comment type="caution">
    <text evidence="5">The sequence shown here is derived from an EMBL/GenBank/DDBJ whole genome shotgun (WGS) entry which is preliminary data.</text>
</comment>
<dbReference type="SMART" id="SM00418">
    <property type="entry name" value="HTH_ARSR"/>
    <property type="match status" value="1"/>
</dbReference>